<name>A0ABQ3N873_9BACI</name>
<feature type="transmembrane region" description="Helical" evidence="1">
    <location>
        <begin position="157"/>
        <end position="176"/>
    </location>
</feature>
<organism evidence="2 3">
    <name type="scientific">Neobacillus kokaensis</name>
    <dbReference type="NCBI Taxonomy" id="2759023"/>
    <lineage>
        <taxon>Bacteria</taxon>
        <taxon>Bacillati</taxon>
        <taxon>Bacillota</taxon>
        <taxon>Bacilli</taxon>
        <taxon>Bacillales</taxon>
        <taxon>Bacillaceae</taxon>
        <taxon>Neobacillus</taxon>
    </lineage>
</organism>
<keyword evidence="1" id="KW-0812">Transmembrane</keyword>
<gene>
    <name evidence="2" type="ORF">AM1BK_39420</name>
</gene>
<keyword evidence="3" id="KW-1185">Reference proteome</keyword>
<feature type="transmembrane region" description="Helical" evidence="1">
    <location>
        <begin position="124"/>
        <end position="145"/>
    </location>
</feature>
<feature type="transmembrane region" description="Helical" evidence="1">
    <location>
        <begin position="65"/>
        <end position="83"/>
    </location>
</feature>
<feature type="transmembrane region" description="Helical" evidence="1">
    <location>
        <begin position="196"/>
        <end position="215"/>
    </location>
</feature>
<evidence type="ECO:0000313" key="3">
    <source>
        <dbReference type="Proteomes" id="UP000637074"/>
    </source>
</evidence>
<dbReference type="RefSeq" id="WP_191275802.1">
    <property type="nucleotide sequence ID" value="NZ_BNDS01000022.1"/>
</dbReference>
<proteinExistence type="predicted"/>
<keyword evidence="1" id="KW-1133">Transmembrane helix</keyword>
<sequence>MRKKKKSGEESVLPALGMLILAFGAVLFFGWFVMTAHMDSVQYRDVLELALPEPYYTWIEKVTKIYWTVGVSAVVTIFFIVFVEDKLKHSDQLMFIAYTTLLWLLGSSMMIGFFVALIKLHAVNWMLITACLLVISLILNSTAILLKLKSSSKIITISFLVIESVIFLALFSAQPTDELYIIVKSSHQFSNFESKLLLWLGASLGLFIFTLPFYWKLRERWEDSTSS</sequence>
<keyword evidence="1" id="KW-0472">Membrane</keyword>
<feature type="transmembrane region" description="Helical" evidence="1">
    <location>
        <begin position="95"/>
        <end position="118"/>
    </location>
</feature>
<dbReference type="EMBL" id="BNDS01000022">
    <property type="protein sequence ID" value="GHI00400.1"/>
    <property type="molecule type" value="Genomic_DNA"/>
</dbReference>
<accession>A0ABQ3N873</accession>
<evidence type="ECO:0000313" key="2">
    <source>
        <dbReference type="EMBL" id="GHI00400.1"/>
    </source>
</evidence>
<evidence type="ECO:0000256" key="1">
    <source>
        <dbReference type="SAM" id="Phobius"/>
    </source>
</evidence>
<comment type="caution">
    <text evidence="2">The sequence shown here is derived from an EMBL/GenBank/DDBJ whole genome shotgun (WGS) entry which is preliminary data.</text>
</comment>
<feature type="transmembrane region" description="Helical" evidence="1">
    <location>
        <begin position="12"/>
        <end position="34"/>
    </location>
</feature>
<reference evidence="2 3" key="1">
    <citation type="journal article" date="2022" name="Int. J. Syst. Evol. Microbiol.">
        <title>Neobacillus kokaensis sp. nov., isolated from soil.</title>
        <authorList>
            <person name="Yuki K."/>
            <person name="Matsubara H."/>
            <person name="Yamaguchi S."/>
        </authorList>
    </citation>
    <scope>NUCLEOTIDE SEQUENCE [LARGE SCALE GENOMIC DNA]</scope>
    <source>
        <strain evidence="2 3">LOB 377</strain>
    </source>
</reference>
<protein>
    <submittedName>
        <fullName evidence="2">Uncharacterized protein</fullName>
    </submittedName>
</protein>
<dbReference type="Proteomes" id="UP000637074">
    <property type="component" value="Unassembled WGS sequence"/>
</dbReference>